<gene>
    <name evidence="4" type="ORF">GCM10009863_08600</name>
</gene>
<proteinExistence type="predicted"/>
<feature type="compositionally biased region" description="Low complexity" evidence="1">
    <location>
        <begin position="765"/>
        <end position="775"/>
    </location>
</feature>
<dbReference type="SUPFAM" id="SSF52540">
    <property type="entry name" value="P-loop containing nucleoside triphosphate hydrolases"/>
    <property type="match status" value="1"/>
</dbReference>
<feature type="region of interest" description="Disordered" evidence="1">
    <location>
        <begin position="441"/>
        <end position="461"/>
    </location>
</feature>
<evidence type="ECO:0000259" key="3">
    <source>
        <dbReference type="Pfam" id="PF01926"/>
    </source>
</evidence>
<name>A0ABN3PRK9_9ACTN</name>
<feature type="compositionally biased region" description="Basic and acidic residues" evidence="1">
    <location>
        <begin position="532"/>
        <end position="547"/>
    </location>
</feature>
<dbReference type="Gene3D" id="3.40.50.300">
    <property type="entry name" value="P-loop containing nucleotide triphosphate hydrolases"/>
    <property type="match status" value="1"/>
</dbReference>
<dbReference type="Pfam" id="PF01926">
    <property type="entry name" value="MMR_HSR1"/>
    <property type="match status" value="1"/>
</dbReference>
<dbReference type="InterPro" id="IPR027417">
    <property type="entry name" value="P-loop_NTPase"/>
</dbReference>
<dbReference type="InterPro" id="IPR006073">
    <property type="entry name" value="GTP-bd"/>
</dbReference>
<feature type="region of interest" description="Disordered" evidence="1">
    <location>
        <begin position="1"/>
        <end position="47"/>
    </location>
</feature>
<keyword evidence="2" id="KW-0812">Transmembrane</keyword>
<dbReference type="PANTHER" id="PTHR42698">
    <property type="entry name" value="GTPASE ERA"/>
    <property type="match status" value="1"/>
</dbReference>
<protein>
    <recommendedName>
        <fullName evidence="3">G domain-containing protein</fullName>
    </recommendedName>
</protein>
<reference evidence="4 5" key="1">
    <citation type="journal article" date="2019" name="Int. J. Syst. Evol. Microbiol.">
        <title>The Global Catalogue of Microorganisms (GCM) 10K type strain sequencing project: providing services to taxonomists for standard genome sequencing and annotation.</title>
        <authorList>
            <consortium name="The Broad Institute Genomics Platform"/>
            <consortium name="The Broad Institute Genome Sequencing Center for Infectious Disease"/>
            <person name="Wu L."/>
            <person name="Ma J."/>
        </authorList>
    </citation>
    <scope>NUCLEOTIDE SEQUENCE [LARGE SCALE GENOMIC DNA]</scope>
    <source>
        <strain evidence="4 5">JCM 16373</strain>
    </source>
</reference>
<dbReference type="InterPro" id="IPR005662">
    <property type="entry name" value="GTPase_Era-like"/>
</dbReference>
<dbReference type="PANTHER" id="PTHR42698:SF1">
    <property type="entry name" value="GTPASE ERA, MITOCHONDRIAL"/>
    <property type="match status" value="1"/>
</dbReference>
<keyword evidence="2" id="KW-1133">Transmembrane helix</keyword>
<evidence type="ECO:0000313" key="4">
    <source>
        <dbReference type="EMBL" id="GAA2597413.1"/>
    </source>
</evidence>
<dbReference type="Proteomes" id="UP001501447">
    <property type="component" value="Unassembled WGS sequence"/>
</dbReference>
<feature type="region of interest" description="Disordered" evidence="1">
    <location>
        <begin position="517"/>
        <end position="607"/>
    </location>
</feature>
<evidence type="ECO:0000313" key="5">
    <source>
        <dbReference type="Proteomes" id="UP001501447"/>
    </source>
</evidence>
<evidence type="ECO:0000256" key="1">
    <source>
        <dbReference type="SAM" id="MobiDB-lite"/>
    </source>
</evidence>
<organism evidence="4 5">
    <name type="scientific">Streptomyces axinellae</name>
    <dbReference type="NCBI Taxonomy" id="552788"/>
    <lineage>
        <taxon>Bacteria</taxon>
        <taxon>Bacillati</taxon>
        <taxon>Actinomycetota</taxon>
        <taxon>Actinomycetes</taxon>
        <taxon>Kitasatosporales</taxon>
        <taxon>Streptomycetaceae</taxon>
        <taxon>Streptomyces</taxon>
    </lineage>
</organism>
<feature type="compositionally biased region" description="Basic residues" evidence="1">
    <location>
        <begin position="594"/>
        <end position="605"/>
    </location>
</feature>
<sequence>MQVLDSPRGEPVLTDPLTGWSSKTRSGERVEPAYEAPSTPLSGGGNLWGVSEVYDQRADELGAADWLTGDKGKETDGAPGGSGAVRYENGAPDEGTYAPDAADETLDQRLGALRELIGLSRTRLEAETLAEAGRVLDGATARRGLTRAYTTVALAGATGSGKSSLFNTLTGSWFAEVGVRRPTTAAPVACTWEVEDADGADGLLDRLGLPQHARHRARDDAFSGMVLIDLPDHDSVAPGHREQVDRMLELVDAVVWVVDPEKYADAVLHERYLRQLAGHAEVTFVVLNQTDRLTRDAVDAVLEDLRRLLDEDGMALGEHGEPGAAVLAASALTEEGVGQLREDLGEFIAGRRASVLRLSADLDGAMERLRPVYADPGPGAMYGPAGLTDIARQDFEDRLAVAVGAAAAGHAAERAWLRRAQEASGTPWVRMLRWYVSRVTPETDAPSQETASRAGSLEPRPWETLQQPLAARPVVAQAVRDLADAAASGLPGPWARTVRDAARRGAAGLPEALDKVIEESAGPLTTTWRGGAKTERGARAGAERLDGSGEAASGDAADGEESENPAPENSHSVHDESAGARAPGGERANTRESKRGRKRAGRARPARPSWHIAALAGQWLLFTPQVAGALWLLTLMITGRALNTMLVPFAVLVAGTVGGPLLAWGCRAAARGPARTYGLEEERRLRESAAACGRTRVLEPVAAELMRYREVREQYAIAAGAVGRNVHGAAGVVGAAGAAGTFNELDVRDALGGPDMRGPADEVGPADGLDAADLPDAADRAVVPGADSADGAEGTIPAGAGHSRE</sequence>
<feature type="region of interest" description="Disordered" evidence="1">
    <location>
        <begin position="65"/>
        <end position="99"/>
    </location>
</feature>
<evidence type="ECO:0000256" key="2">
    <source>
        <dbReference type="SAM" id="Phobius"/>
    </source>
</evidence>
<feature type="transmembrane region" description="Helical" evidence="2">
    <location>
        <begin position="645"/>
        <end position="665"/>
    </location>
</feature>
<feature type="domain" description="G" evidence="3">
    <location>
        <begin position="151"/>
        <end position="288"/>
    </location>
</feature>
<keyword evidence="5" id="KW-1185">Reference proteome</keyword>
<keyword evidence="2" id="KW-0472">Membrane</keyword>
<feature type="region of interest" description="Disordered" evidence="1">
    <location>
        <begin position="750"/>
        <end position="805"/>
    </location>
</feature>
<accession>A0ABN3PRK9</accession>
<dbReference type="RefSeq" id="WP_344562228.1">
    <property type="nucleotide sequence ID" value="NZ_BAAARJ010000002.1"/>
</dbReference>
<comment type="caution">
    <text evidence="4">The sequence shown here is derived from an EMBL/GenBank/DDBJ whole genome shotgun (WGS) entry which is preliminary data.</text>
</comment>
<dbReference type="EMBL" id="BAAARJ010000002">
    <property type="protein sequence ID" value="GAA2597413.1"/>
    <property type="molecule type" value="Genomic_DNA"/>
</dbReference>